<protein>
    <submittedName>
        <fullName evidence="4">TonB-dependent receptor</fullName>
    </submittedName>
</protein>
<evidence type="ECO:0000256" key="2">
    <source>
        <dbReference type="SAM" id="SignalP"/>
    </source>
</evidence>
<feature type="chain" id="PRO_5011573440" evidence="2">
    <location>
        <begin position="36"/>
        <end position="1238"/>
    </location>
</feature>
<evidence type="ECO:0000313" key="4">
    <source>
        <dbReference type="EMBL" id="SFU53048.1"/>
    </source>
</evidence>
<dbReference type="PANTHER" id="PTHR40980">
    <property type="entry name" value="PLUG DOMAIN-CONTAINING PROTEIN"/>
    <property type="match status" value="1"/>
</dbReference>
<proteinExistence type="predicted"/>
<accession>A0A1I7GX69</accession>
<dbReference type="AlphaFoldDB" id="A0A1I7GX69"/>
<keyword evidence="2" id="KW-0732">Signal</keyword>
<dbReference type="InterPro" id="IPR012910">
    <property type="entry name" value="Plug_dom"/>
</dbReference>
<evidence type="ECO:0000259" key="3">
    <source>
        <dbReference type="Pfam" id="PF07715"/>
    </source>
</evidence>
<keyword evidence="5" id="KW-1185">Reference proteome</keyword>
<reference evidence="5" key="1">
    <citation type="submission" date="2016-10" db="EMBL/GenBank/DDBJ databases">
        <authorList>
            <person name="Varghese N."/>
            <person name="Submissions S."/>
        </authorList>
    </citation>
    <scope>NUCLEOTIDE SEQUENCE [LARGE SCALE GENOMIC DNA]</scope>
    <source>
        <strain evidence="5">CGMCC 1.11014</strain>
    </source>
</reference>
<evidence type="ECO:0000256" key="1">
    <source>
        <dbReference type="SAM" id="MobiDB-lite"/>
    </source>
</evidence>
<dbReference type="InterPro" id="IPR037066">
    <property type="entry name" value="Plug_dom_sf"/>
</dbReference>
<feature type="domain" description="TonB-dependent receptor plug" evidence="3">
    <location>
        <begin position="69"/>
        <end position="181"/>
    </location>
</feature>
<feature type="signal peptide" evidence="2">
    <location>
        <begin position="1"/>
        <end position="35"/>
    </location>
</feature>
<dbReference type="Gene3D" id="2.170.130.10">
    <property type="entry name" value="TonB-dependent receptor, plug domain"/>
    <property type="match status" value="1"/>
</dbReference>
<dbReference type="Proteomes" id="UP000199391">
    <property type="component" value="Unassembled WGS sequence"/>
</dbReference>
<dbReference type="InterPro" id="IPR010104">
    <property type="entry name" value="TonB_rcpt_bac"/>
</dbReference>
<dbReference type="Pfam" id="PF07715">
    <property type="entry name" value="Plug"/>
    <property type="match status" value="1"/>
</dbReference>
<dbReference type="OrthoDB" id="8728630at2"/>
<evidence type="ECO:0000313" key="5">
    <source>
        <dbReference type="Proteomes" id="UP000199391"/>
    </source>
</evidence>
<keyword evidence="4" id="KW-0675">Receptor</keyword>
<feature type="region of interest" description="Disordered" evidence="1">
    <location>
        <begin position="952"/>
        <end position="972"/>
    </location>
</feature>
<dbReference type="STRING" id="1035707.SAMN05216552_1004174"/>
<dbReference type="NCBIfam" id="TIGR01782">
    <property type="entry name" value="TonB-Xanth-Caul"/>
    <property type="match status" value="1"/>
</dbReference>
<dbReference type="EMBL" id="FPBO01000004">
    <property type="protein sequence ID" value="SFU53048.1"/>
    <property type="molecule type" value="Genomic_DNA"/>
</dbReference>
<organism evidence="4 5">
    <name type="scientific">Pseudoduganella namucuonensis</name>
    <dbReference type="NCBI Taxonomy" id="1035707"/>
    <lineage>
        <taxon>Bacteria</taxon>
        <taxon>Pseudomonadati</taxon>
        <taxon>Pseudomonadota</taxon>
        <taxon>Betaproteobacteria</taxon>
        <taxon>Burkholderiales</taxon>
        <taxon>Oxalobacteraceae</taxon>
        <taxon>Telluria group</taxon>
        <taxon>Pseudoduganella</taxon>
    </lineage>
</organism>
<name>A0A1I7GX69_9BURK</name>
<gene>
    <name evidence="4" type="ORF">SAMN05216552_1004174</name>
</gene>
<feature type="compositionally biased region" description="Polar residues" evidence="1">
    <location>
        <begin position="953"/>
        <end position="968"/>
    </location>
</feature>
<dbReference type="PANTHER" id="PTHR40980:SF3">
    <property type="entry name" value="TONB-DEPENDENT RECEPTOR-LIKE BETA-BARREL DOMAIN-CONTAINING PROTEIN"/>
    <property type="match status" value="1"/>
</dbReference>
<dbReference type="SUPFAM" id="SSF56935">
    <property type="entry name" value="Porins"/>
    <property type="match status" value="1"/>
</dbReference>
<sequence length="1238" mass="132353">MRVDNINQDRLRLRPLSYAVSIALASLVTGNIAVAQENKSATAVAANGEVKQVLVVGTRASQQSAIERKKNAATAMDSIVAEDVGALPDRNVGEAISRLSGVALDRGDFGEGVSVAVRGNSADLTRVEIDGQGVLAGGGTDLNGGGGGRGVELREMSADLIKSVDVVKGATADMTEGSLGGGIIIKTRTGLDFKKPFYSLRVAGSQGSLNKQWSPDTNLILADKFLDNRLGVLLNVSTSQMHNEGHSSEVATSKVAGYARAIDFDNSPAKTFSFNPATVSANDPASTSPIQSIPMTAGGFFNSASPLELVTRSAAAKSKADCHAAFPNLTTAQQNSMAAGNAGRNAAINQRGNELLTCLNQWNDYTPSLVRFLEKSQVDKRRSMDLRLDFKVNNELSVYAKGSLTRRRIDDTFMTYGLGGLNVNTAVALSPTYNGPTFSDATGKRVAVPNSGYYNYDNYTFRTNAFPIEGAVANVVPGSAVVDANHHVTRFSITDGSAGVDQIHNVMETSVRYLQAGGSWKSGPLAAEFLVGDSKADFSRGDKRTSWSYNYGPATLQALPNGLWSYSFPAGSAFDQTNPALYAAARPATVATVAAPLSANNTVALPAYSIAQQPLRTQAPQITWTPKINESSERTAKLDLSYALPEGVPLLTRLKTGFNLRDTGGNSWGAGGYTAATAKGEFGAAGYVPAVHVPSANVRSSFMGCENTAGSLGAGGAPCKYGFNPSSDPRPNTVQSGQTVMTQAQFQDIIAQSMTQPNSLFFNGAKDRPAELIKGWNQIDVEKVFSLVGTPNIDFDCVKECTGSDGKVYQQPVSTFKERTTAGYAMTDFSLDHIPFTGKALPFGMELEGNLGYRVVRTEVKATGMMYFTSIVKTPSFDPAFPNLATGISSSTIGKITALEANTTDYLPIQNYAMWVVPNEVVLRYHRSKAVARPPVTSLLPAGTCTFDERRYSTSTDGDTDQSCSGTIGNPALRAQRNTNQNVSLEWYPNRDTQFSVATFKQVGKVGAATTVGRSDVKLFDGTDLIDPQTGRRLSDLDFNFSTWENGASTTRKGVEFSTRTAFTFLPWHLRNTGIDANYTKLRSAVSSVNIVDLITGDPLPPARESKYSYNWALWYDDGALSARVAVQAVASFFSCIAGCGGNTVNNYPNAAGGRTTITPYNPGSPNFRDATRWVDAKIAYRFKNGIELFAEARNLGRATVSNSQGVYSPFADGTPNLLDIAYTGRRIMVGVNIRSLE</sequence>